<dbReference type="Proteomes" id="UP000829720">
    <property type="component" value="Unassembled WGS sequence"/>
</dbReference>
<evidence type="ECO:0000313" key="3">
    <source>
        <dbReference type="Proteomes" id="UP000829720"/>
    </source>
</evidence>
<keyword evidence="3" id="KW-1185">Reference proteome</keyword>
<keyword evidence="1" id="KW-0732">Signal</keyword>
<dbReference type="EMBL" id="JAERUA010000003">
    <property type="protein sequence ID" value="KAI1901250.1"/>
    <property type="molecule type" value="Genomic_DNA"/>
</dbReference>
<feature type="signal peptide" evidence="1">
    <location>
        <begin position="1"/>
        <end position="22"/>
    </location>
</feature>
<accession>A0A8T3DY11</accession>
<sequence length="258" mass="26977">MDSRLILVFSVVIGCLALAVRGDSHNSNSSMDHNMTTASAMHQNISVGELTVAITRDACGQTKLCEEIPADCNPAVSGSCFFVSASRELTRRGTDLAFELRGESSGYIAMILSPDTQQGNDDAFICAQRNGSVSFFTAIFNGSALMLSNRSAVRDVLASVSQGVIRCTFVALDLNATTASTRQAHLNFQISLASGTFNGVNLGAPNISLTSKILNIGNSTSNLSPSGGNNGTTDGTAGLHSTTLASLVILSAVMQRLF</sequence>
<dbReference type="InterPro" id="IPR042789">
    <property type="entry name" value="FRRS1L"/>
</dbReference>
<dbReference type="PANTHER" id="PTHR46902:SF1">
    <property type="entry name" value="DOMON DOMAIN-CONTAINING PROTEIN FRRS1L"/>
    <property type="match status" value="1"/>
</dbReference>
<evidence type="ECO:0008006" key="4">
    <source>
        <dbReference type="Google" id="ProtNLM"/>
    </source>
</evidence>
<protein>
    <recommendedName>
        <fullName evidence="4">Ferric-chelate reductase 1</fullName>
    </recommendedName>
</protein>
<organism evidence="2 3">
    <name type="scientific">Albula goreensis</name>
    <dbReference type="NCBI Taxonomy" id="1534307"/>
    <lineage>
        <taxon>Eukaryota</taxon>
        <taxon>Metazoa</taxon>
        <taxon>Chordata</taxon>
        <taxon>Craniata</taxon>
        <taxon>Vertebrata</taxon>
        <taxon>Euteleostomi</taxon>
        <taxon>Actinopterygii</taxon>
        <taxon>Neopterygii</taxon>
        <taxon>Teleostei</taxon>
        <taxon>Albuliformes</taxon>
        <taxon>Albulidae</taxon>
        <taxon>Albula</taxon>
    </lineage>
</organism>
<dbReference type="GO" id="GO:0099072">
    <property type="term" value="P:regulation of postsynaptic membrane neurotransmitter receptor levels"/>
    <property type="evidence" value="ECO:0007669"/>
    <property type="project" value="TreeGrafter"/>
</dbReference>
<reference evidence="2" key="1">
    <citation type="submission" date="2021-01" db="EMBL/GenBank/DDBJ databases">
        <authorList>
            <person name="Zahm M."/>
            <person name="Roques C."/>
            <person name="Cabau C."/>
            <person name="Klopp C."/>
            <person name="Donnadieu C."/>
            <person name="Jouanno E."/>
            <person name="Lampietro C."/>
            <person name="Louis A."/>
            <person name="Herpin A."/>
            <person name="Echchiki A."/>
            <person name="Berthelot C."/>
            <person name="Parey E."/>
            <person name="Roest-Crollius H."/>
            <person name="Braasch I."/>
            <person name="Postlethwait J."/>
            <person name="Bobe J."/>
            <person name="Montfort J."/>
            <person name="Bouchez O."/>
            <person name="Begum T."/>
            <person name="Mejri S."/>
            <person name="Adams A."/>
            <person name="Chen W.-J."/>
            <person name="Guiguen Y."/>
        </authorList>
    </citation>
    <scope>NUCLEOTIDE SEQUENCE</scope>
    <source>
        <tissue evidence="2">Blood</tissue>
    </source>
</reference>
<gene>
    <name evidence="2" type="ORF">AGOR_G00032390</name>
</gene>
<dbReference type="PROSITE" id="PS51257">
    <property type="entry name" value="PROKAR_LIPOPROTEIN"/>
    <property type="match status" value="1"/>
</dbReference>
<proteinExistence type="predicted"/>
<dbReference type="PANTHER" id="PTHR46902">
    <property type="entry name" value="DOMON DOMAIN-CONTAINING PROTEIN FRRS1L"/>
    <property type="match status" value="1"/>
</dbReference>
<feature type="chain" id="PRO_5035747006" description="Ferric-chelate reductase 1" evidence="1">
    <location>
        <begin position="23"/>
        <end position="258"/>
    </location>
</feature>
<dbReference type="OrthoDB" id="8901859at2759"/>
<dbReference type="AlphaFoldDB" id="A0A8T3DY11"/>
<evidence type="ECO:0000313" key="2">
    <source>
        <dbReference type="EMBL" id="KAI1901250.1"/>
    </source>
</evidence>
<name>A0A8T3DY11_9TELE</name>
<dbReference type="GO" id="GO:1900449">
    <property type="term" value="P:regulation of glutamate receptor signaling pathway"/>
    <property type="evidence" value="ECO:0007669"/>
    <property type="project" value="InterPro"/>
</dbReference>
<evidence type="ECO:0000256" key="1">
    <source>
        <dbReference type="SAM" id="SignalP"/>
    </source>
</evidence>
<comment type="caution">
    <text evidence="2">The sequence shown here is derived from an EMBL/GenBank/DDBJ whole genome shotgun (WGS) entry which is preliminary data.</text>
</comment>